<comment type="caution">
    <text evidence="1">The sequence shown here is derived from an EMBL/GenBank/DDBJ whole genome shotgun (WGS) entry which is preliminary data.</text>
</comment>
<organism evidence="1 2">
    <name type="scientific">Clostridium magnum DSM 2767</name>
    <dbReference type="NCBI Taxonomy" id="1121326"/>
    <lineage>
        <taxon>Bacteria</taxon>
        <taxon>Bacillati</taxon>
        <taxon>Bacillota</taxon>
        <taxon>Clostridia</taxon>
        <taxon>Eubacteriales</taxon>
        <taxon>Clostridiaceae</taxon>
        <taxon>Clostridium</taxon>
    </lineage>
</organism>
<dbReference type="Proteomes" id="UP000076603">
    <property type="component" value="Unassembled WGS sequence"/>
</dbReference>
<evidence type="ECO:0000313" key="2">
    <source>
        <dbReference type="Proteomes" id="UP000076603"/>
    </source>
</evidence>
<dbReference type="PATRIC" id="fig|1121326.3.peg.5574"/>
<proteinExistence type="predicted"/>
<keyword evidence="2" id="KW-1185">Reference proteome</keyword>
<accession>A0A161X5N3</accession>
<gene>
    <name evidence="1" type="ORF">CLMAG_55090</name>
</gene>
<dbReference type="AlphaFoldDB" id="A0A161X5N3"/>
<name>A0A161X5N3_9CLOT</name>
<protein>
    <submittedName>
        <fullName evidence="1">Uncharacterized protein</fullName>
    </submittedName>
</protein>
<evidence type="ECO:0000313" key="1">
    <source>
        <dbReference type="EMBL" id="KZL89286.1"/>
    </source>
</evidence>
<dbReference type="EMBL" id="LWAE01000010">
    <property type="protein sequence ID" value="KZL89286.1"/>
    <property type="molecule type" value="Genomic_DNA"/>
</dbReference>
<sequence>MTCKTWQDVLIEKGFDPVLSKSFIGFISWNKGEKFTKLGKELTELLLDHRGSVFIKDVSSSKYNDTGLVLFNTDISEDVADEVFEAIMDYEQNNVYDTLL</sequence>
<reference evidence="1 2" key="1">
    <citation type="submission" date="2016-04" db="EMBL/GenBank/DDBJ databases">
        <title>Genome sequence of Clostridium magnum DSM 2767.</title>
        <authorList>
            <person name="Poehlein A."/>
            <person name="Uhlig R."/>
            <person name="Fischer R."/>
            <person name="Bahl H."/>
            <person name="Daniel R."/>
        </authorList>
    </citation>
    <scope>NUCLEOTIDE SEQUENCE [LARGE SCALE GENOMIC DNA]</scope>
    <source>
        <strain evidence="1 2">DSM 2767</strain>
    </source>
</reference>